<name>A0A382PNH3_9ZZZZ</name>
<reference evidence="2" key="1">
    <citation type="submission" date="2018-05" db="EMBL/GenBank/DDBJ databases">
        <authorList>
            <person name="Lanie J.A."/>
            <person name="Ng W.-L."/>
            <person name="Kazmierczak K.M."/>
            <person name="Andrzejewski T.M."/>
            <person name="Davidsen T.M."/>
            <person name="Wayne K.J."/>
            <person name="Tettelin H."/>
            <person name="Glass J.I."/>
            <person name="Rusch D."/>
            <person name="Podicherti R."/>
            <person name="Tsui H.-C.T."/>
            <person name="Winkler M.E."/>
        </authorList>
    </citation>
    <scope>NUCLEOTIDE SEQUENCE</scope>
</reference>
<dbReference type="SUPFAM" id="SSF49464">
    <property type="entry name" value="Carboxypeptidase regulatory domain-like"/>
    <property type="match status" value="1"/>
</dbReference>
<protein>
    <recommendedName>
        <fullName evidence="1">TonB-dependent receptor plug domain-containing protein</fullName>
    </recommendedName>
</protein>
<accession>A0A382PNH3</accession>
<dbReference type="AlphaFoldDB" id="A0A382PNH3"/>
<gene>
    <name evidence="2" type="ORF">METZ01_LOCUS327807</name>
</gene>
<organism evidence="2">
    <name type="scientific">marine metagenome</name>
    <dbReference type="NCBI Taxonomy" id="408172"/>
    <lineage>
        <taxon>unclassified sequences</taxon>
        <taxon>metagenomes</taxon>
        <taxon>ecological metagenomes</taxon>
    </lineage>
</organism>
<feature type="domain" description="TonB-dependent receptor plug" evidence="1">
    <location>
        <begin position="233"/>
        <end position="308"/>
    </location>
</feature>
<dbReference type="Gene3D" id="3.55.50.30">
    <property type="match status" value="1"/>
</dbReference>
<sequence>MVARVLSSSLRYYYQPFFWLFTAILYSQSLSITYNYKNISLQTAVQDLIARYKLPIIFPDDLGDELSISAVCNACSMDSALSLILIQTDLVWKKSGNQYTIFKSAKPLRFSLAGRIVEKETGEAIPYANVFIPSLDMGDISNADGMFSLTGIPIKSCTLFVSYIGYGTGKEFLTFPEEDNKFFQIKLSPKILFSKNILITGESREFMDSGSEPGRISFSPRYISTLPNLGEIDIFRSLQLIPGIHQGLGGTAGLHIRGGTPEQNLILLDGIPLYRNSHMFGFLSNTNSKTIRDMQVYKGGYPAQYGGRISSLIELTSRVGNSLSPH</sequence>
<dbReference type="InterPro" id="IPR008969">
    <property type="entry name" value="CarboxyPept-like_regulatory"/>
</dbReference>
<feature type="non-terminal residue" evidence="2">
    <location>
        <position position="326"/>
    </location>
</feature>
<dbReference type="Pfam" id="PF07715">
    <property type="entry name" value="Plug"/>
    <property type="match status" value="1"/>
</dbReference>
<dbReference type="Pfam" id="PF13715">
    <property type="entry name" value="CarbopepD_reg_2"/>
    <property type="match status" value="1"/>
</dbReference>
<dbReference type="SUPFAM" id="SSF56935">
    <property type="entry name" value="Porins"/>
    <property type="match status" value="1"/>
</dbReference>
<evidence type="ECO:0000259" key="1">
    <source>
        <dbReference type="Pfam" id="PF07715"/>
    </source>
</evidence>
<dbReference type="EMBL" id="UINC01108677">
    <property type="protein sequence ID" value="SVC74953.1"/>
    <property type="molecule type" value="Genomic_DNA"/>
</dbReference>
<dbReference type="InterPro" id="IPR037066">
    <property type="entry name" value="Plug_dom_sf"/>
</dbReference>
<dbReference type="InterPro" id="IPR012910">
    <property type="entry name" value="Plug_dom"/>
</dbReference>
<dbReference type="InterPro" id="IPR039426">
    <property type="entry name" value="TonB-dep_rcpt-like"/>
</dbReference>
<dbReference type="Gene3D" id="2.170.130.10">
    <property type="entry name" value="TonB-dependent receptor, plug domain"/>
    <property type="match status" value="1"/>
</dbReference>
<proteinExistence type="predicted"/>
<dbReference type="Gene3D" id="2.60.40.1120">
    <property type="entry name" value="Carboxypeptidase-like, regulatory domain"/>
    <property type="match status" value="1"/>
</dbReference>
<evidence type="ECO:0000313" key="2">
    <source>
        <dbReference type="EMBL" id="SVC74953.1"/>
    </source>
</evidence>
<dbReference type="PROSITE" id="PS52016">
    <property type="entry name" value="TONB_DEPENDENT_REC_3"/>
    <property type="match status" value="1"/>
</dbReference>